<dbReference type="InterPro" id="IPR036390">
    <property type="entry name" value="WH_DNA-bd_sf"/>
</dbReference>
<keyword evidence="2" id="KW-0238">DNA-binding</keyword>
<feature type="compositionally biased region" description="Basic and acidic residues" evidence="4">
    <location>
        <begin position="117"/>
        <end position="132"/>
    </location>
</feature>
<proteinExistence type="predicted"/>
<gene>
    <name evidence="6" type="ORF">ACFP2T_00720</name>
</gene>
<reference evidence="7" key="1">
    <citation type="journal article" date="2019" name="Int. J. Syst. Evol. Microbiol.">
        <title>The Global Catalogue of Microorganisms (GCM) 10K type strain sequencing project: providing services to taxonomists for standard genome sequencing and annotation.</title>
        <authorList>
            <consortium name="The Broad Institute Genomics Platform"/>
            <consortium name="The Broad Institute Genome Sequencing Center for Infectious Disease"/>
            <person name="Wu L."/>
            <person name="Ma J."/>
        </authorList>
    </citation>
    <scope>NUCLEOTIDE SEQUENCE [LARGE SCALE GENOMIC DNA]</scope>
    <source>
        <strain evidence="7">ZS-35-S2</strain>
    </source>
</reference>
<feature type="domain" description="HTH hxlR-type" evidence="5">
    <location>
        <begin position="15"/>
        <end position="114"/>
    </location>
</feature>
<evidence type="ECO:0000313" key="7">
    <source>
        <dbReference type="Proteomes" id="UP001596203"/>
    </source>
</evidence>
<name>A0ABW1JYZ4_9ACTN</name>
<keyword evidence="7" id="KW-1185">Reference proteome</keyword>
<dbReference type="Pfam" id="PF01638">
    <property type="entry name" value="HxlR"/>
    <property type="match status" value="1"/>
</dbReference>
<evidence type="ECO:0000313" key="6">
    <source>
        <dbReference type="EMBL" id="MFC6014721.1"/>
    </source>
</evidence>
<organism evidence="6 7">
    <name type="scientific">Plantactinospora solaniradicis</name>
    <dbReference type="NCBI Taxonomy" id="1723736"/>
    <lineage>
        <taxon>Bacteria</taxon>
        <taxon>Bacillati</taxon>
        <taxon>Actinomycetota</taxon>
        <taxon>Actinomycetes</taxon>
        <taxon>Micromonosporales</taxon>
        <taxon>Micromonosporaceae</taxon>
        <taxon>Plantactinospora</taxon>
    </lineage>
</organism>
<dbReference type="Proteomes" id="UP001596203">
    <property type="component" value="Unassembled WGS sequence"/>
</dbReference>
<evidence type="ECO:0000256" key="2">
    <source>
        <dbReference type="ARBA" id="ARBA00023125"/>
    </source>
</evidence>
<comment type="caution">
    <text evidence="6">The sequence shown here is derived from an EMBL/GenBank/DDBJ whole genome shotgun (WGS) entry which is preliminary data.</text>
</comment>
<dbReference type="Gene3D" id="1.10.10.10">
    <property type="entry name" value="Winged helix-like DNA-binding domain superfamily/Winged helix DNA-binding domain"/>
    <property type="match status" value="1"/>
</dbReference>
<dbReference type="EMBL" id="JBHSPR010000001">
    <property type="protein sequence ID" value="MFC6014721.1"/>
    <property type="molecule type" value="Genomic_DNA"/>
</dbReference>
<feature type="region of interest" description="Disordered" evidence="4">
    <location>
        <begin position="117"/>
        <end position="138"/>
    </location>
</feature>
<protein>
    <submittedName>
        <fullName evidence="6">Winged helix-turn-helix transcriptional regulator</fullName>
    </submittedName>
</protein>
<dbReference type="SUPFAM" id="SSF46785">
    <property type="entry name" value="Winged helix' DNA-binding domain"/>
    <property type="match status" value="1"/>
</dbReference>
<dbReference type="RefSeq" id="WP_377416157.1">
    <property type="nucleotide sequence ID" value="NZ_JBHSPR010000001.1"/>
</dbReference>
<dbReference type="PANTHER" id="PTHR33204:SF18">
    <property type="entry name" value="TRANSCRIPTIONAL REGULATORY PROTEIN"/>
    <property type="match status" value="1"/>
</dbReference>
<sequence length="138" mass="15138">MIRADAPLPGFDPACPMSTFPIQVGGKWTAMIVLCLENGPRRFGVLRHHLRPISAKVLAETLSAMERDGLVSRCPLVGADDGGVEYRLTSLGRTLLDVIEHMRAWARDNIGELARARDSFDAHPRTTDEPRHRPAGSG</sequence>
<evidence type="ECO:0000256" key="3">
    <source>
        <dbReference type="ARBA" id="ARBA00023163"/>
    </source>
</evidence>
<evidence type="ECO:0000259" key="5">
    <source>
        <dbReference type="PROSITE" id="PS51118"/>
    </source>
</evidence>
<evidence type="ECO:0000256" key="4">
    <source>
        <dbReference type="SAM" id="MobiDB-lite"/>
    </source>
</evidence>
<accession>A0ABW1JYZ4</accession>
<dbReference type="InterPro" id="IPR002577">
    <property type="entry name" value="HTH_HxlR"/>
</dbReference>
<dbReference type="PANTHER" id="PTHR33204">
    <property type="entry name" value="TRANSCRIPTIONAL REGULATOR, MARR FAMILY"/>
    <property type="match status" value="1"/>
</dbReference>
<evidence type="ECO:0000256" key="1">
    <source>
        <dbReference type="ARBA" id="ARBA00023015"/>
    </source>
</evidence>
<keyword evidence="1" id="KW-0805">Transcription regulation</keyword>
<keyword evidence="3" id="KW-0804">Transcription</keyword>
<dbReference type="InterPro" id="IPR036388">
    <property type="entry name" value="WH-like_DNA-bd_sf"/>
</dbReference>
<dbReference type="PROSITE" id="PS51118">
    <property type="entry name" value="HTH_HXLR"/>
    <property type="match status" value="1"/>
</dbReference>